<dbReference type="Pfam" id="PF00480">
    <property type="entry name" value="ROK"/>
    <property type="match status" value="1"/>
</dbReference>
<dbReference type="OrthoDB" id="9795247at2"/>
<dbReference type="EMBL" id="HE999757">
    <property type="protein sequence ID" value="CCO10878.2"/>
    <property type="molecule type" value="Genomic_DNA"/>
</dbReference>
<keyword evidence="3" id="KW-1185">Reference proteome</keyword>
<dbReference type="eggNOG" id="COG1940">
    <property type="taxonomic scope" value="Bacteria"/>
</dbReference>
<comment type="similarity">
    <text evidence="1">Belongs to the ROK (NagC/XylR) family.</text>
</comment>
<organism evidence="2 3">
    <name type="scientific">Carnobacterium maltaromaticum LMA28</name>
    <dbReference type="NCBI Taxonomy" id="1234679"/>
    <lineage>
        <taxon>Bacteria</taxon>
        <taxon>Bacillati</taxon>
        <taxon>Bacillota</taxon>
        <taxon>Bacilli</taxon>
        <taxon>Lactobacillales</taxon>
        <taxon>Carnobacteriaceae</taxon>
        <taxon>Carnobacterium</taxon>
    </lineage>
</organism>
<dbReference type="InterPro" id="IPR000600">
    <property type="entry name" value="ROK"/>
</dbReference>
<dbReference type="GO" id="GO:0016740">
    <property type="term" value="F:transferase activity"/>
    <property type="evidence" value="ECO:0007669"/>
    <property type="project" value="UniProtKB-KW"/>
</dbReference>
<dbReference type="Proteomes" id="UP000000212">
    <property type="component" value="Chromosome"/>
</dbReference>
<protein>
    <submittedName>
        <fullName evidence="2">ROK family protein</fullName>
        <ecNumber evidence="2">2.7.1.-</ecNumber>
    </submittedName>
</protein>
<evidence type="ECO:0000256" key="1">
    <source>
        <dbReference type="ARBA" id="ARBA00006479"/>
    </source>
</evidence>
<name>K8EGE3_CARML</name>
<dbReference type="PANTHER" id="PTHR18964:SF170">
    <property type="entry name" value="SUGAR KINASE"/>
    <property type="match status" value="1"/>
</dbReference>
<dbReference type="EC" id="2.7.1.-" evidence="2"/>
<dbReference type="STRING" id="1234679.BN424_1437"/>
<dbReference type="SUPFAM" id="SSF53067">
    <property type="entry name" value="Actin-like ATPase domain"/>
    <property type="match status" value="1"/>
</dbReference>
<keyword evidence="2" id="KW-0808">Transferase</keyword>
<dbReference type="PANTHER" id="PTHR18964">
    <property type="entry name" value="ROK (REPRESSOR, ORF, KINASE) FAMILY"/>
    <property type="match status" value="1"/>
</dbReference>
<proteinExistence type="inferred from homology"/>
<evidence type="ECO:0000313" key="3">
    <source>
        <dbReference type="Proteomes" id="UP000000212"/>
    </source>
</evidence>
<dbReference type="RefSeq" id="WP_015076187.1">
    <property type="nucleotide sequence ID" value="NC_019425.2"/>
</dbReference>
<sequence>MERTHEKYYLSLDVGGTFIKHALIDKSGHIICLAKVTTPINLADFLETIKQIVQSYLPTIRAVCFSCPGKIDTKSGTVYFGGALLYLDKFSIKTYIETEFSIPCTITNDGKAAALAELWRGQLEGIANGGVITLGTGVGGGLVINGNLLEGTNFQAGEISYMLMSRDSPIALSEIAGSMGSAVRFIEEASNLLQLPTSNGVIVFKELQKNNALIQPLFEEYCRNITIIISNIQTVVDLERVAIGGGISEQPLLIEEIRRQYRLMRETSKGILEMLHPISIVACEFRNEAGLMGALYHLLIQIEEKQLDYWTIIVD</sequence>
<dbReference type="HOGENOM" id="CLU_036604_0_2_9"/>
<dbReference type="InterPro" id="IPR043129">
    <property type="entry name" value="ATPase_NBD"/>
</dbReference>
<dbReference type="Gene3D" id="3.30.420.40">
    <property type="match status" value="2"/>
</dbReference>
<evidence type="ECO:0000313" key="2">
    <source>
        <dbReference type="EMBL" id="CCO10878.2"/>
    </source>
</evidence>
<reference evidence="3" key="1">
    <citation type="journal article" date="2013" name="Genome Announc.">
        <title>Complete Chromosome Sequence of Carnobacterium maltaromaticum LMA 28.</title>
        <authorList>
            <person name="Cailliez-Grimal C."/>
            <person name="Chaillou S."/>
            <person name="Anba-Mondoloni J."/>
            <person name="Loux V."/>
            <person name="Afzal M.I."/>
            <person name="Rahman A."/>
            <person name="Kergourlay G."/>
            <person name="Champomier-Verges M.C."/>
            <person name="Zagorec M."/>
            <person name="Dalgaard P."/>
            <person name="Leisner J.J."/>
            <person name="Prevost H."/>
            <person name="Revol-Junelles A.M."/>
            <person name="Borges F."/>
        </authorList>
    </citation>
    <scope>NUCLEOTIDE SEQUENCE</scope>
    <source>
        <strain evidence="3">LMA28</strain>
    </source>
</reference>
<dbReference type="CDD" id="cd24152">
    <property type="entry name" value="ASKHA_NBD_ROK-like"/>
    <property type="match status" value="1"/>
</dbReference>
<gene>
    <name evidence="2" type="ORF">BN424_1437</name>
</gene>
<accession>K8EGE3</accession>
<dbReference type="AlphaFoldDB" id="K8EGE3"/>
<dbReference type="KEGG" id="cml:BN424_1437"/>